<dbReference type="AlphaFoldDB" id="A0A496PMM6"/>
<proteinExistence type="predicted"/>
<accession>A0A496PMM6</accession>
<feature type="region of interest" description="Disordered" evidence="1">
    <location>
        <begin position="15"/>
        <end position="41"/>
    </location>
</feature>
<sequence length="76" mass="7975">MTTPSSDLSKQLRALTAESQTDGFLPPGLARPPRNPLPSDITPEQAYLLGQTVGAQYGVGFMAGAVDTALNRPMTS</sequence>
<comment type="caution">
    <text evidence="2">The sequence shown here is derived from an EMBL/GenBank/DDBJ whole genome shotgun (WGS) entry which is preliminary data.</text>
</comment>
<keyword evidence="3" id="KW-1185">Reference proteome</keyword>
<reference evidence="2 3" key="1">
    <citation type="submission" date="2018-07" db="EMBL/GenBank/DDBJ databases">
        <title>Arthrobacter sp. nov., isolated from raw cow's milk with high bacterial count.</title>
        <authorList>
            <person name="Hahne J."/>
            <person name="Isele D."/>
            <person name="Lipski A."/>
        </authorList>
    </citation>
    <scope>NUCLEOTIDE SEQUENCE [LARGE SCALE GENOMIC DNA]</scope>
    <source>
        <strain evidence="2 3">JZ R-183</strain>
    </source>
</reference>
<evidence type="ECO:0000313" key="2">
    <source>
        <dbReference type="EMBL" id="RKW71788.1"/>
    </source>
</evidence>
<gene>
    <name evidence="2" type="ORF">DWQ67_02870</name>
</gene>
<organism evidence="2 3">
    <name type="scientific">Galactobacter caseinivorans</name>
    <dbReference type="NCBI Taxonomy" id="2676123"/>
    <lineage>
        <taxon>Bacteria</taxon>
        <taxon>Bacillati</taxon>
        <taxon>Actinomycetota</taxon>
        <taxon>Actinomycetes</taxon>
        <taxon>Micrococcales</taxon>
        <taxon>Micrococcaceae</taxon>
        <taxon>Galactobacter</taxon>
    </lineage>
</organism>
<evidence type="ECO:0000313" key="3">
    <source>
        <dbReference type="Proteomes" id="UP000273119"/>
    </source>
</evidence>
<dbReference type="EMBL" id="QQXL01000001">
    <property type="protein sequence ID" value="RKW71788.1"/>
    <property type="molecule type" value="Genomic_DNA"/>
</dbReference>
<evidence type="ECO:0000256" key="1">
    <source>
        <dbReference type="SAM" id="MobiDB-lite"/>
    </source>
</evidence>
<dbReference type="Proteomes" id="UP000273119">
    <property type="component" value="Unassembled WGS sequence"/>
</dbReference>
<name>A0A496PMM6_9MICC</name>
<protein>
    <submittedName>
        <fullName evidence="2">Uncharacterized protein</fullName>
    </submittedName>
</protein>